<dbReference type="Proteomes" id="UP000076532">
    <property type="component" value="Unassembled WGS sequence"/>
</dbReference>
<feature type="compositionally biased region" description="Basic and acidic residues" evidence="1">
    <location>
        <begin position="334"/>
        <end position="343"/>
    </location>
</feature>
<organism evidence="2 3">
    <name type="scientific">Athelia psychrophila</name>
    <dbReference type="NCBI Taxonomy" id="1759441"/>
    <lineage>
        <taxon>Eukaryota</taxon>
        <taxon>Fungi</taxon>
        <taxon>Dikarya</taxon>
        <taxon>Basidiomycota</taxon>
        <taxon>Agaricomycotina</taxon>
        <taxon>Agaricomycetes</taxon>
        <taxon>Agaricomycetidae</taxon>
        <taxon>Atheliales</taxon>
        <taxon>Atheliaceae</taxon>
        <taxon>Athelia</taxon>
    </lineage>
</organism>
<sequence>MNVYARYKSGPLREVAMHGIGDRDAWALELSEGHANFRKLKSFLKDVRVEVYIPANSSDVSMGSCDTSSDTIYLRPIADRVLTLQHWASVMDRYFFHSITVHMMTCLRKYQENSYYQNARTPEGLGLKKIESRPEVGAIQFSPAGCNSSVQERFRINHARMSRFKGLWRNPDFQAYAPGKMVALGSRQPSGGRKGDTYTEYPEISATTMQDIDALFSYAHNAETLDSLLLGFAPVERREFREMSAKSGGNTLGTTIANLYVCNDYAAPQHYNEDEELSMCIQVGKKRCRPSEFNFAYTQWGVYVVTEDWAIWVFNSTHLHGIIVPQVAAAGGKGDGRDGHEATRSQGQHKTAPHKTANRARGHKAVRASYNNHVVRWDGTIELRGADGGEVWAKETLRDGRHVFIVGQGSPSEKECKAHMSRGRKREEPVAIGDVRRVSCISEPAVSAESGRCCMKLRGMVLGGPGVVVREGFWKSDTFLERGGGIFKDMVGDNVGESQAVPVLRRDDVTGTEGMSSEELCDPGDCIGGTQGRRSHGCQTAVPDGNLPCPPCGYGDGVWRSMSAGFGEGGGSGDIGLIWRFRTRKKGVLEQGWMILLGARRHGQAGAERRRDLVQAGVSSRIPIVLACCSSPENLPPKSDGEPDHTEWVMERVCAEETLREDGHVGTEII</sequence>
<evidence type="ECO:0000313" key="3">
    <source>
        <dbReference type="Proteomes" id="UP000076532"/>
    </source>
</evidence>
<evidence type="ECO:0000313" key="2">
    <source>
        <dbReference type="EMBL" id="KZP27502.1"/>
    </source>
</evidence>
<name>A0A166QSY5_9AGAM</name>
<proteinExistence type="predicted"/>
<protein>
    <submittedName>
        <fullName evidence="2">Uncharacterized protein</fullName>
    </submittedName>
</protein>
<feature type="region of interest" description="Disordered" evidence="1">
    <location>
        <begin position="330"/>
        <end position="363"/>
    </location>
</feature>
<feature type="compositionally biased region" description="Basic residues" evidence="1">
    <location>
        <begin position="351"/>
        <end position="363"/>
    </location>
</feature>
<keyword evidence="3" id="KW-1185">Reference proteome</keyword>
<reference evidence="2 3" key="1">
    <citation type="journal article" date="2016" name="Mol. Biol. Evol.">
        <title>Comparative Genomics of Early-Diverging Mushroom-Forming Fungi Provides Insights into the Origins of Lignocellulose Decay Capabilities.</title>
        <authorList>
            <person name="Nagy L.G."/>
            <person name="Riley R."/>
            <person name="Tritt A."/>
            <person name="Adam C."/>
            <person name="Daum C."/>
            <person name="Floudas D."/>
            <person name="Sun H."/>
            <person name="Yadav J.S."/>
            <person name="Pangilinan J."/>
            <person name="Larsson K.H."/>
            <person name="Matsuura K."/>
            <person name="Barry K."/>
            <person name="Labutti K."/>
            <person name="Kuo R."/>
            <person name="Ohm R.A."/>
            <person name="Bhattacharya S.S."/>
            <person name="Shirouzu T."/>
            <person name="Yoshinaga Y."/>
            <person name="Martin F.M."/>
            <person name="Grigoriev I.V."/>
            <person name="Hibbett D.S."/>
        </authorList>
    </citation>
    <scope>NUCLEOTIDE SEQUENCE [LARGE SCALE GENOMIC DNA]</scope>
    <source>
        <strain evidence="2 3">CBS 109695</strain>
    </source>
</reference>
<accession>A0A166QSY5</accession>
<dbReference type="AlphaFoldDB" id="A0A166QSY5"/>
<dbReference type="OrthoDB" id="3049390at2759"/>
<evidence type="ECO:0000256" key="1">
    <source>
        <dbReference type="SAM" id="MobiDB-lite"/>
    </source>
</evidence>
<gene>
    <name evidence="2" type="ORF">FIBSPDRAFT_886400</name>
</gene>
<dbReference type="EMBL" id="KV417508">
    <property type="protein sequence ID" value="KZP27502.1"/>
    <property type="molecule type" value="Genomic_DNA"/>
</dbReference>